<dbReference type="Gene3D" id="3.10.50.10">
    <property type="match status" value="1"/>
</dbReference>
<dbReference type="PANTHER" id="PTHR46066:SF2">
    <property type="entry name" value="CHITINASE DOMAIN-CONTAINING PROTEIN 1"/>
    <property type="match status" value="1"/>
</dbReference>
<reference evidence="3" key="1">
    <citation type="submission" date="2017-09" db="EMBL/GenBank/DDBJ databases">
        <title>Depth-based differentiation of microbial function through sediment-hosted aquifers and enrichment of novel symbionts in the deep terrestrial subsurface.</title>
        <authorList>
            <person name="Probst A.J."/>
            <person name="Ladd B."/>
            <person name="Jarett J.K."/>
            <person name="Geller-Mcgrath D.E."/>
            <person name="Sieber C.M.K."/>
            <person name="Emerson J.B."/>
            <person name="Anantharaman K."/>
            <person name="Thomas B.C."/>
            <person name="Malmstrom R."/>
            <person name="Stieglmeier M."/>
            <person name="Klingl A."/>
            <person name="Woyke T."/>
            <person name="Ryan C.M."/>
            <person name="Banfield J.F."/>
        </authorList>
    </citation>
    <scope>NUCLEOTIDE SEQUENCE [LARGE SCALE GENOMIC DNA]</scope>
</reference>
<dbReference type="AlphaFoldDB" id="A0A2M7TZ73"/>
<dbReference type="PROSITE" id="PS51910">
    <property type="entry name" value="GH18_2"/>
    <property type="match status" value="1"/>
</dbReference>
<dbReference type="Proteomes" id="UP000228503">
    <property type="component" value="Unassembled WGS sequence"/>
</dbReference>
<comment type="caution">
    <text evidence="2">The sequence shown here is derived from an EMBL/GenBank/DDBJ whole genome shotgun (WGS) entry which is preliminary data.</text>
</comment>
<sequence length="366" mass="41832">MRYLLRSILAIVLIIGTIVVMQNSLERNEKKNNSITQSSKSEDMKKIEPFSGEIHQSVFVPYWNIPTLLSNSDEHDTVIYFGVSPDAKGNIIHDSGFSNIGLFLKNTSADKERLLTVRMFNTENNQTILDEPDIQKKIIDETIQLTIDNNFDGIVLDLEMGVIPFDDTKDKITSFIKRFSEVAHNGIIPLLRDNPDNTKALTFSLTIYGDTFYRARPYDVEKLAYAVDEVYVMAYDFHKSRGEPGPNFPFSDKQKYGYDFQKMISDFTKVVPREKLTILFGMYGYDWTLGAQGKPLKTATAIPLNEIDSEGAVADSRSKEKYVTYIDDDGFDHILWFEDKESVAVKIEYLKSQGIGKVGYWVWGYF</sequence>
<dbReference type="EMBL" id="PFOB01000033">
    <property type="protein sequence ID" value="PIZ63055.1"/>
    <property type="molecule type" value="Genomic_DNA"/>
</dbReference>
<dbReference type="GO" id="GO:0008061">
    <property type="term" value="F:chitin binding"/>
    <property type="evidence" value="ECO:0007669"/>
    <property type="project" value="InterPro"/>
</dbReference>
<dbReference type="InterPro" id="IPR001223">
    <property type="entry name" value="Glyco_hydro18_cat"/>
</dbReference>
<accession>A0A2M7TZ73</accession>
<evidence type="ECO:0000313" key="2">
    <source>
        <dbReference type="EMBL" id="PIZ63055.1"/>
    </source>
</evidence>
<name>A0A2M7TZ73_9BACT</name>
<dbReference type="InterPro" id="IPR029070">
    <property type="entry name" value="Chitinase_insertion_sf"/>
</dbReference>
<dbReference type="SUPFAM" id="SSF51445">
    <property type="entry name" value="(Trans)glycosidases"/>
    <property type="match status" value="1"/>
</dbReference>
<proteinExistence type="predicted"/>
<evidence type="ECO:0000259" key="1">
    <source>
        <dbReference type="PROSITE" id="PS51910"/>
    </source>
</evidence>
<dbReference type="Gene3D" id="3.20.20.80">
    <property type="entry name" value="Glycosidases"/>
    <property type="match status" value="1"/>
</dbReference>
<dbReference type="Pfam" id="PF00704">
    <property type="entry name" value="Glyco_hydro_18"/>
    <property type="match status" value="1"/>
</dbReference>
<dbReference type="SMART" id="SM00636">
    <property type="entry name" value="Glyco_18"/>
    <property type="match status" value="1"/>
</dbReference>
<feature type="domain" description="GH18" evidence="1">
    <location>
        <begin position="57"/>
        <end position="366"/>
    </location>
</feature>
<gene>
    <name evidence="2" type="ORF">COY16_02890</name>
</gene>
<organism evidence="2 3">
    <name type="scientific">Candidatus Roizmanbacteria bacterium CG_4_10_14_0_2_um_filter_39_13</name>
    <dbReference type="NCBI Taxonomy" id="1974825"/>
    <lineage>
        <taxon>Bacteria</taxon>
        <taxon>Candidatus Roizmaniibacteriota</taxon>
    </lineage>
</organism>
<dbReference type="InterPro" id="IPR011583">
    <property type="entry name" value="Chitinase_II/V-like_cat"/>
</dbReference>
<evidence type="ECO:0000313" key="3">
    <source>
        <dbReference type="Proteomes" id="UP000228503"/>
    </source>
</evidence>
<dbReference type="PANTHER" id="PTHR46066">
    <property type="entry name" value="CHITINASE DOMAIN-CONTAINING PROTEIN 1 FAMILY MEMBER"/>
    <property type="match status" value="1"/>
</dbReference>
<dbReference type="GO" id="GO:0005975">
    <property type="term" value="P:carbohydrate metabolic process"/>
    <property type="evidence" value="ECO:0007669"/>
    <property type="project" value="InterPro"/>
</dbReference>
<protein>
    <recommendedName>
        <fullName evidence="1">GH18 domain-containing protein</fullName>
    </recommendedName>
</protein>
<dbReference type="InterPro" id="IPR017853">
    <property type="entry name" value="GH"/>
</dbReference>